<keyword evidence="1" id="KW-0812">Transmembrane</keyword>
<feature type="transmembrane region" description="Helical" evidence="1">
    <location>
        <begin position="119"/>
        <end position="137"/>
    </location>
</feature>
<dbReference type="Proteomes" id="UP001165423">
    <property type="component" value="Unassembled WGS sequence"/>
</dbReference>
<feature type="transmembrane region" description="Helical" evidence="1">
    <location>
        <begin position="230"/>
        <end position="255"/>
    </location>
</feature>
<dbReference type="EMBL" id="JALGCL010000002">
    <property type="protein sequence ID" value="MCJ0825945.1"/>
    <property type="molecule type" value="Genomic_DNA"/>
</dbReference>
<organism evidence="2 3">
    <name type="scientific">Cognatiluteimonas sedimenti</name>
    <dbReference type="NCBI Taxonomy" id="2927791"/>
    <lineage>
        <taxon>Bacteria</taxon>
        <taxon>Pseudomonadati</taxon>
        <taxon>Pseudomonadota</taxon>
        <taxon>Gammaproteobacteria</taxon>
        <taxon>Lysobacterales</taxon>
        <taxon>Lysobacteraceae</taxon>
        <taxon>Cognatiluteimonas</taxon>
    </lineage>
</organism>
<reference evidence="2 3" key="1">
    <citation type="submission" date="2022-03" db="EMBL/GenBank/DDBJ databases">
        <title>Luteimonas soily sp. nov., a novel bacterium isolated from the soil.</title>
        <authorList>
            <person name="Zhang X."/>
        </authorList>
    </citation>
    <scope>NUCLEOTIDE SEQUENCE [LARGE SCALE GENOMIC DNA]</scope>
    <source>
        <strain evidence="2 3">50</strain>
    </source>
</reference>
<evidence type="ECO:0000313" key="3">
    <source>
        <dbReference type="Proteomes" id="UP001165423"/>
    </source>
</evidence>
<dbReference type="RefSeq" id="WP_243320943.1">
    <property type="nucleotide sequence ID" value="NZ_JALGCL010000002.1"/>
</dbReference>
<feature type="transmembrane region" description="Helical" evidence="1">
    <location>
        <begin position="15"/>
        <end position="37"/>
    </location>
</feature>
<feature type="transmembrane region" description="Helical" evidence="1">
    <location>
        <begin position="49"/>
        <end position="66"/>
    </location>
</feature>
<accession>A0ABT0A4N5</accession>
<proteinExistence type="predicted"/>
<gene>
    <name evidence="2" type="ORF">MQC88_08250</name>
</gene>
<sequence>MDPISAFKSEVFRPIASIVLPGFLALSPFAIVLSNVSESARHFFAQHELPAYLLLFAAATIFGMLLENVGASIERGIDQCMEKEYLQGTEDVWDLYLSQNGSDTNARRYLGTLVTRIKFINALIPALIVFSAGLFWLHLQIKVLQNWQVAAFGMVLLTVLVWLFRMSIDLSEAASFSRQRLLYSVDKDIKGYDPSAATVGRHRHFAYVCAEILTARVEELDIRGKYWFTVFWWVAKLSWIWALTAFVMAFVVWCVA</sequence>
<protein>
    <submittedName>
        <fullName evidence="2">Uncharacterized protein</fullName>
    </submittedName>
</protein>
<comment type="caution">
    <text evidence="2">The sequence shown here is derived from an EMBL/GenBank/DDBJ whole genome shotgun (WGS) entry which is preliminary data.</text>
</comment>
<keyword evidence="3" id="KW-1185">Reference proteome</keyword>
<name>A0ABT0A4N5_9GAMM</name>
<evidence type="ECO:0000256" key="1">
    <source>
        <dbReference type="SAM" id="Phobius"/>
    </source>
</evidence>
<keyword evidence="1" id="KW-0472">Membrane</keyword>
<feature type="transmembrane region" description="Helical" evidence="1">
    <location>
        <begin position="149"/>
        <end position="168"/>
    </location>
</feature>
<evidence type="ECO:0000313" key="2">
    <source>
        <dbReference type="EMBL" id="MCJ0825945.1"/>
    </source>
</evidence>
<keyword evidence="1" id="KW-1133">Transmembrane helix</keyword>